<keyword evidence="1" id="KW-0805">Transcription regulation</keyword>
<dbReference type="GO" id="GO:0003677">
    <property type="term" value="F:DNA binding"/>
    <property type="evidence" value="ECO:0007669"/>
    <property type="project" value="UniProtKB-UniRule"/>
</dbReference>
<protein>
    <recommendedName>
        <fullName evidence="5">HTH tetR-type domain-containing protein</fullName>
    </recommendedName>
</protein>
<dbReference type="Gene3D" id="1.10.357.10">
    <property type="entry name" value="Tetracycline Repressor, domain 2"/>
    <property type="match status" value="1"/>
</dbReference>
<accession>A0A8J4AB61</accession>
<comment type="caution">
    <text evidence="6">The sequence shown here is derived from an EMBL/GenBank/DDBJ whole genome shotgun (WGS) entry which is preliminary data.</text>
</comment>
<evidence type="ECO:0000256" key="1">
    <source>
        <dbReference type="ARBA" id="ARBA00023015"/>
    </source>
</evidence>
<evidence type="ECO:0000313" key="6">
    <source>
        <dbReference type="EMBL" id="GIL28096.1"/>
    </source>
</evidence>
<evidence type="ECO:0000256" key="4">
    <source>
        <dbReference type="PROSITE-ProRule" id="PRU00335"/>
    </source>
</evidence>
<keyword evidence="2 4" id="KW-0238">DNA-binding</keyword>
<dbReference type="AlphaFoldDB" id="A0A8J4AB61"/>
<dbReference type="PROSITE" id="PS50977">
    <property type="entry name" value="HTH_TETR_2"/>
    <property type="match status" value="1"/>
</dbReference>
<dbReference type="InterPro" id="IPR009057">
    <property type="entry name" value="Homeodomain-like_sf"/>
</dbReference>
<keyword evidence="7" id="KW-1185">Reference proteome</keyword>
<dbReference type="SUPFAM" id="SSF46689">
    <property type="entry name" value="Homeodomain-like"/>
    <property type="match status" value="1"/>
</dbReference>
<evidence type="ECO:0000313" key="7">
    <source>
        <dbReference type="Proteomes" id="UP000614996"/>
    </source>
</evidence>
<dbReference type="PRINTS" id="PR00455">
    <property type="entry name" value="HTHTETR"/>
</dbReference>
<dbReference type="PANTHER" id="PTHR47506">
    <property type="entry name" value="TRANSCRIPTIONAL REGULATORY PROTEIN"/>
    <property type="match status" value="1"/>
</dbReference>
<gene>
    <name evidence="6" type="ORF">NUM_33500</name>
</gene>
<reference evidence="7" key="1">
    <citation type="journal article" date="2021" name="Int. J. Syst. Evol. Microbiol.">
        <title>Actinocatenispora comari sp. nov., an endophytic actinomycete isolated from aerial parts of Comarum salesowianum.</title>
        <authorList>
            <person name="Oyunbileg N."/>
            <person name="Iizaka Y."/>
            <person name="Hamada M."/>
            <person name="Davaapurev B.O."/>
            <person name="Fukumoto A."/>
            <person name="Tsetseg B."/>
            <person name="Kato F."/>
            <person name="Tamura T."/>
            <person name="Batkhuu J."/>
            <person name="Anzai Y."/>
        </authorList>
    </citation>
    <scope>NUCLEOTIDE SEQUENCE [LARGE SCALE GENOMIC DNA]</scope>
    <source>
        <strain evidence="7">NUM-2625</strain>
    </source>
</reference>
<sequence length="204" mass="22230">MGRPATQHDPRRRALVAAAEEVFVVKGYRATTIGDLLAVTGLSKGGFYHYFASKEDVLRASLDGLLDEAESVLREAGTLPGTPTDRLRAVFRGMRELRSRRGEFPRTLAVVLGDETPAAAFHRDLIQRLGPPLADILAGFPVAEPRCTAELILDLLTAVTRSPNRAAYLTDPDARARLTTSLRELIARTLGLDPADPALLDFGW</sequence>
<dbReference type="InterPro" id="IPR001647">
    <property type="entry name" value="HTH_TetR"/>
</dbReference>
<dbReference type="InterPro" id="IPR023772">
    <property type="entry name" value="DNA-bd_HTH_TetR-type_CS"/>
</dbReference>
<feature type="domain" description="HTH tetR-type" evidence="5">
    <location>
        <begin position="9"/>
        <end position="69"/>
    </location>
</feature>
<dbReference type="PANTHER" id="PTHR47506:SF1">
    <property type="entry name" value="HTH-TYPE TRANSCRIPTIONAL REGULATOR YJDC"/>
    <property type="match status" value="1"/>
</dbReference>
<dbReference type="PROSITE" id="PS01081">
    <property type="entry name" value="HTH_TETR_1"/>
    <property type="match status" value="1"/>
</dbReference>
<proteinExistence type="predicted"/>
<name>A0A8J4AB61_9ACTN</name>
<dbReference type="Pfam" id="PF00440">
    <property type="entry name" value="TetR_N"/>
    <property type="match status" value="1"/>
</dbReference>
<evidence type="ECO:0000259" key="5">
    <source>
        <dbReference type="PROSITE" id="PS50977"/>
    </source>
</evidence>
<dbReference type="RefSeq" id="WP_207125815.1">
    <property type="nucleotide sequence ID" value="NZ_BOPO01000055.1"/>
</dbReference>
<evidence type="ECO:0000256" key="2">
    <source>
        <dbReference type="ARBA" id="ARBA00023125"/>
    </source>
</evidence>
<keyword evidence="3" id="KW-0804">Transcription</keyword>
<dbReference type="EMBL" id="BOPO01000055">
    <property type="protein sequence ID" value="GIL28096.1"/>
    <property type="molecule type" value="Genomic_DNA"/>
</dbReference>
<evidence type="ECO:0000256" key="3">
    <source>
        <dbReference type="ARBA" id="ARBA00023163"/>
    </source>
</evidence>
<feature type="DNA-binding region" description="H-T-H motif" evidence="4">
    <location>
        <begin position="32"/>
        <end position="51"/>
    </location>
</feature>
<organism evidence="6 7">
    <name type="scientific">Actinocatenispora comari</name>
    <dbReference type="NCBI Taxonomy" id="2807577"/>
    <lineage>
        <taxon>Bacteria</taxon>
        <taxon>Bacillati</taxon>
        <taxon>Actinomycetota</taxon>
        <taxon>Actinomycetes</taxon>
        <taxon>Micromonosporales</taxon>
        <taxon>Micromonosporaceae</taxon>
        <taxon>Actinocatenispora</taxon>
    </lineage>
</organism>
<dbReference type="Proteomes" id="UP000614996">
    <property type="component" value="Unassembled WGS sequence"/>
</dbReference>